<feature type="compositionally biased region" description="Low complexity" evidence="1">
    <location>
        <begin position="12"/>
        <end position="21"/>
    </location>
</feature>
<accession>A0A7S4LHH5</accession>
<sequence length="105" mass="10647">MRTGVPIGGASEGAAESAPAGYCKGSSAPCPDHDLSSQMPVVVPNPVPIDKPSLICTPDVLPTPHGVVSALQLLGLLLVAFACHGRGGILMFIALVFLEPFGAPM</sequence>
<evidence type="ECO:0000256" key="1">
    <source>
        <dbReference type="SAM" id="MobiDB-lite"/>
    </source>
</evidence>
<evidence type="ECO:0000256" key="2">
    <source>
        <dbReference type="SAM" id="Phobius"/>
    </source>
</evidence>
<reference evidence="3" key="1">
    <citation type="submission" date="2021-01" db="EMBL/GenBank/DDBJ databases">
        <authorList>
            <person name="Corre E."/>
            <person name="Pelletier E."/>
            <person name="Niang G."/>
            <person name="Scheremetjew M."/>
            <person name="Finn R."/>
            <person name="Kale V."/>
            <person name="Holt S."/>
            <person name="Cochrane G."/>
            <person name="Meng A."/>
            <person name="Brown T."/>
            <person name="Cohen L."/>
        </authorList>
    </citation>
    <scope>NUCLEOTIDE SEQUENCE</scope>
    <source>
        <strain evidence="3">CCMP1594</strain>
    </source>
</reference>
<evidence type="ECO:0000313" key="3">
    <source>
        <dbReference type="EMBL" id="CAE0829713.1"/>
    </source>
</evidence>
<feature type="region of interest" description="Disordered" evidence="1">
    <location>
        <begin position="1"/>
        <end position="26"/>
    </location>
</feature>
<keyword evidence="2" id="KW-0812">Transmembrane</keyword>
<keyword evidence="2" id="KW-1133">Transmembrane helix</keyword>
<dbReference type="EMBL" id="HBJA01119029">
    <property type="protein sequence ID" value="CAE0829713.1"/>
    <property type="molecule type" value="Transcribed_RNA"/>
</dbReference>
<feature type="transmembrane region" description="Helical" evidence="2">
    <location>
        <begin position="73"/>
        <end position="98"/>
    </location>
</feature>
<keyword evidence="2" id="KW-0472">Membrane</keyword>
<feature type="compositionally biased region" description="Gly residues" evidence="1">
    <location>
        <begin position="1"/>
        <end position="11"/>
    </location>
</feature>
<dbReference type="AlphaFoldDB" id="A0A7S4LHH5"/>
<protein>
    <submittedName>
        <fullName evidence="3">Uncharacterized protein</fullName>
    </submittedName>
</protein>
<name>A0A7S4LHH5_9EUGL</name>
<gene>
    <name evidence="3" type="ORF">EGYM00163_LOCUS40991</name>
</gene>
<proteinExistence type="predicted"/>
<organism evidence="3">
    <name type="scientific">Eutreptiella gymnastica</name>
    <dbReference type="NCBI Taxonomy" id="73025"/>
    <lineage>
        <taxon>Eukaryota</taxon>
        <taxon>Discoba</taxon>
        <taxon>Euglenozoa</taxon>
        <taxon>Euglenida</taxon>
        <taxon>Spirocuta</taxon>
        <taxon>Euglenophyceae</taxon>
        <taxon>Eutreptiales</taxon>
        <taxon>Eutreptiaceae</taxon>
        <taxon>Eutreptiella</taxon>
    </lineage>
</organism>